<reference evidence="3 4" key="1">
    <citation type="submission" date="2015-07" db="EMBL/GenBank/DDBJ databases">
        <title>Draft Genome Sequence of Malassezia furfur CBS1878 and Malassezia pachydermatis CBS1879.</title>
        <authorList>
            <person name="Triana S."/>
            <person name="Ohm R."/>
            <person name="Gonzalez A."/>
            <person name="DeCock H."/>
            <person name="Restrepo S."/>
            <person name="Celis A."/>
        </authorList>
    </citation>
    <scope>NUCLEOTIDE SEQUENCE [LARGE SCALE GENOMIC DNA]</scope>
    <source>
        <strain evidence="3 4">CBS 1879</strain>
    </source>
</reference>
<dbReference type="InterPro" id="IPR010621">
    <property type="entry name" value="DUF1214"/>
</dbReference>
<accession>A0A0M9VN05</accession>
<name>A0A0M9VN05_9BASI</name>
<dbReference type="AlphaFoldDB" id="A0A0M9VN05"/>
<sequence>MFLWYTAAAVFSAAHVLARNPLATNDQRELDLLSMALAKDSSFEPHKQEARTQYTNALKKYGMVMNKEMNEQLDQAMDELVFSSVQKAVNGDPTDPKVYWTDTAARPHDWFGLSVPGGRYSYDNPDCIYRIVPIDGKYSYKLKGRRFGNGTADSSFSLISNPNSQNTVSAIYGRNLEVNDDGSYEITISNKDSKSPNHIKSNFMAKQLFIRHNIGNWEKETPDELTVEVEGNPKPFFPRTNASIIWDAGENLKESAFFYGYGALDFKTLSQPRNNLLPPSISTTLGTLTSQAFSFTSFKLQDDEALVITLTTGKATYWVLPITTGGLLTVDPEHNIVSFNNYQSMQNNNGSYTFVISAQDPKIYNWLNITGVPQGTIMGRWQGLKPKDGSNNDINVWTSHVKFSELSNILPKETRYISDDERSQQLAERRRGYKRIHYQ</sequence>
<dbReference type="EMBL" id="LGAV01000008">
    <property type="protein sequence ID" value="KOS12833.1"/>
    <property type="molecule type" value="Genomic_DNA"/>
</dbReference>
<feature type="chain" id="PRO_5005839148" description="DUF1214 domain-containing protein" evidence="1">
    <location>
        <begin position="19"/>
        <end position="439"/>
    </location>
</feature>
<evidence type="ECO:0000259" key="2">
    <source>
        <dbReference type="Pfam" id="PF06742"/>
    </source>
</evidence>
<keyword evidence="1" id="KW-0732">Signal</keyword>
<evidence type="ECO:0000256" key="1">
    <source>
        <dbReference type="SAM" id="SignalP"/>
    </source>
</evidence>
<dbReference type="Pfam" id="PF06742">
    <property type="entry name" value="DUF1214"/>
    <property type="match status" value="1"/>
</dbReference>
<feature type="domain" description="DUF1214" evidence="2">
    <location>
        <begin position="306"/>
        <end position="370"/>
    </location>
</feature>
<dbReference type="GeneID" id="28726972"/>
<evidence type="ECO:0000313" key="4">
    <source>
        <dbReference type="Proteomes" id="UP000037751"/>
    </source>
</evidence>
<evidence type="ECO:0000313" key="3">
    <source>
        <dbReference type="EMBL" id="KOS12833.1"/>
    </source>
</evidence>
<organism evidence="3 4">
    <name type="scientific">Malassezia pachydermatis</name>
    <dbReference type="NCBI Taxonomy" id="77020"/>
    <lineage>
        <taxon>Eukaryota</taxon>
        <taxon>Fungi</taxon>
        <taxon>Dikarya</taxon>
        <taxon>Basidiomycota</taxon>
        <taxon>Ustilaginomycotina</taxon>
        <taxon>Malasseziomycetes</taxon>
        <taxon>Malasseziales</taxon>
        <taxon>Malasseziaceae</taxon>
        <taxon>Malassezia</taxon>
    </lineage>
</organism>
<dbReference type="OrthoDB" id="3431965at2759"/>
<dbReference type="VEuPathDB" id="FungiDB:Malapachy_0581"/>
<dbReference type="RefSeq" id="XP_017990465.1">
    <property type="nucleotide sequence ID" value="XM_018135097.1"/>
</dbReference>
<dbReference type="Proteomes" id="UP000037751">
    <property type="component" value="Unassembled WGS sequence"/>
</dbReference>
<keyword evidence="4" id="KW-1185">Reference proteome</keyword>
<proteinExistence type="predicted"/>
<gene>
    <name evidence="3" type="ORF">Malapachy_0581</name>
</gene>
<protein>
    <recommendedName>
        <fullName evidence="2">DUF1214 domain-containing protein</fullName>
    </recommendedName>
</protein>
<comment type="caution">
    <text evidence="3">The sequence shown here is derived from an EMBL/GenBank/DDBJ whole genome shotgun (WGS) entry which is preliminary data.</text>
</comment>
<feature type="signal peptide" evidence="1">
    <location>
        <begin position="1"/>
        <end position="18"/>
    </location>
</feature>